<keyword evidence="3" id="KW-1185">Reference proteome</keyword>
<reference evidence="2" key="3">
    <citation type="submission" date="2022-06" db="UniProtKB">
        <authorList>
            <consortium name="EnsemblPlants"/>
        </authorList>
    </citation>
    <scope>IDENTIFICATION</scope>
</reference>
<accession>A0A8R7TI06</accession>
<name>A0A8R7TI06_TRIUA</name>
<dbReference type="AlphaFoldDB" id="A0A8R7TI06"/>
<feature type="compositionally biased region" description="Pro residues" evidence="1">
    <location>
        <begin position="39"/>
        <end position="48"/>
    </location>
</feature>
<organism evidence="2 3">
    <name type="scientific">Triticum urartu</name>
    <name type="common">Red wild einkorn</name>
    <name type="synonym">Crithodium urartu</name>
    <dbReference type="NCBI Taxonomy" id="4572"/>
    <lineage>
        <taxon>Eukaryota</taxon>
        <taxon>Viridiplantae</taxon>
        <taxon>Streptophyta</taxon>
        <taxon>Embryophyta</taxon>
        <taxon>Tracheophyta</taxon>
        <taxon>Spermatophyta</taxon>
        <taxon>Magnoliopsida</taxon>
        <taxon>Liliopsida</taxon>
        <taxon>Poales</taxon>
        <taxon>Poaceae</taxon>
        <taxon>BOP clade</taxon>
        <taxon>Pooideae</taxon>
        <taxon>Triticodae</taxon>
        <taxon>Triticeae</taxon>
        <taxon>Triticinae</taxon>
        <taxon>Triticum</taxon>
    </lineage>
</organism>
<protein>
    <submittedName>
        <fullName evidence="2">Uncharacterized protein</fullName>
    </submittedName>
</protein>
<evidence type="ECO:0000313" key="2">
    <source>
        <dbReference type="EnsemblPlants" id="TuG1812G0200003081.01.T01.cds288414"/>
    </source>
</evidence>
<evidence type="ECO:0000256" key="1">
    <source>
        <dbReference type="SAM" id="MobiDB-lite"/>
    </source>
</evidence>
<dbReference type="Gramene" id="TuG1812G0200003081.01.T01">
    <property type="protein sequence ID" value="TuG1812G0200003081.01.T01.cds288414"/>
    <property type="gene ID" value="TuG1812G0200003081.01"/>
</dbReference>
<reference evidence="2" key="2">
    <citation type="submission" date="2018-03" db="EMBL/GenBank/DDBJ databases">
        <title>The Triticum urartu genome reveals the dynamic nature of wheat genome evolution.</title>
        <authorList>
            <person name="Ling H."/>
            <person name="Ma B."/>
            <person name="Shi X."/>
            <person name="Liu H."/>
            <person name="Dong L."/>
            <person name="Sun H."/>
            <person name="Cao Y."/>
            <person name="Gao Q."/>
            <person name="Zheng S."/>
            <person name="Li Y."/>
            <person name="Yu Y."/>
            <person name="Du H."/>
            <person name="Qi M."/>
            <person name="Li Y."/>
            <person name="Yu H."/>
            <person name="Cui Y."/>
            <person name="Wang N."/>
            <person name="Chen C."/>
            <person name="Wu H."/>
            <person name="Zhao Y."/>
            <person name="Zhang J."/>
            <person name="Li Y."/>
            <person name="Zhou W."/>
            <person name="Zhang B."/>
            <person name="Hu W."/>
            <person name="Eijk M."/>
            <person name="Tang J."/>
            <person name="Witsenboer H."/>
            <person name="Zhao S."/>
            <person name="Li Z."/>
            <person name="Zhang A."/>
            <person name="Wang D."/>
            <person name="Liang C."/>
        </authorList>
    </citation>
    <scope>NUCLEOTIDE SEQUENCE [LARGE SCALE GENOMIC DNA]</scope>
    <source>
        <strain evidence="2">cv. G1812</strain>
    </source>
</reference>
<evidence type="ECO:0000313" key="3">
    <source>
        <dbReference type="Proteomes" id="UP000015106"/>
    </source>
</evidence>
<reference evidence="3" key="1">
    <citation type="journal article" date="2013" name="Nature">
        <title>Draft genome of the wheat A-genome progenitor Triticum urartu.</title>
        <authorList>
            <person name="Ling H.Q."/>
            <person name="Zhao S."/>
            <person name="Liu D."/>
            <person name="Wang J."/>
            <person name="Sun H."/>
            <person name="Zhang C."/>
            <person name="Fan H."/>
            <person name="Li D."/>
            <person name="Dong L."/>
            <person name="Tao Y."/>
            <person name="Gao C."/>
            <person name="Wu H."/>
            <person name="Li Y."/>
            <person name="Cui Y."/>
            <person name="Guo X."/>
            <person name="Zheng S."/>
            <person name="Wang B."/>
            <person name="Yu K."/>
            <person name="Liang Q."/>
            <person name="Yang W."/>
            <person name="Lou X."/>
            <person name="Chen J."/>
            <person name="Feng M."/>
            <person name="Jian J."/>
            <person name="Zhang X."/>
            <person name="Luo G."/>
            <person name="Jiang Y."/>
            <person name="Liu J."/>
            <person name="Wang Z."/>
            <person name="Sha Y."/>
            <person name="Zhang B."/>
            <person name="Wu H."/>
            <person name="Tang D."/>
            <person name="Shen Q."/>
            <person name="Xue P."/>
            <person name="Zou S."/>
            <person name="Wang X."/>
            <person name="Liu X."/>
            <person name="Wang F."/>
            <person name="Yang Y."/>
            <person name="An X."/>
            <person name="Dong Z."/>
            <person name="Zhang K."/>
            <person name="Zhang X."/>
            <person name="Luo M.C."/>
            <person name="Dvorak J."/>
            <person name="Tong Y."/>
            <person name="Wang J."/>
            <person name="Yang H."/>
            <person name="Li Z."/>
            <person name="Wang D."/>
            <person name="Zhang A."/>
            <person name="Wang J."/>
        </authorList>
    </citation>
    <scope>NUCLEOTIDE SEQUENCE</scope>
    <source>
        <strain evidence="3">cv. G1812</strain>
    </source>
</reference>
<sequence>IRSSPASLSAGSGCPDLCLPSPRPTEVTVALSSLDPASLPWPSPPHTPPQLASGLPPMSRRCYIIRRGSGCTAPGALAHPVAMAGSPLPACPFPPAALMAASPRPLLLHCQTPPQVRMRSIGGEVQASFPCNSSEQFG</sequence>
<feature type="region of interest" description="Disordered" evidence="1">
    <location>
        <begin position="35"/>
        <end position="54"/>
    </location>
</feature>
<proteinExistence type="predicted"/>
<dbReference type="Proteomes" id="UP000015106">
    <property type="component" value="Chromosome 2"/>
</dbReference>
<dbReference type="EnsemblPlants" id="TuG1812G0200003081.01.T01">
    <property type="protein sequence ID" value="TuG1812G0200003081.01.T01.cds288414"/>
    <property type="gene ID" value="TuG1812G0200003081.01"/>
</dbReference>